<feature type="domain" description="DUF6603" evidence="1">
    <location>
        <begin position="450"/>
        <end position="1008"/>
    </location>
</feature>
<dbReference type="OrthoDB" id="535891at2"/>
<organism evidence="2 3">
    <name type="scientific">Nitrosomonas ureae</name>
    <dbReference type="NCBI Taxonomy" id="44577"/>
    <lineage>
        <taxon>Bacteria</taxon>
        <taxon>Pseudomonadati</taxon>
        <taxon>Pseudomonadota</taxon>
        <taxon>Betaproteobacteria</taxon>
        <taxon>Nitrosomonadales</taxon>
        <taxon>Nitrosomonadaceae</taxon>
        <taxon>Nitrosomonas</taxon>
    </lineage>
</organism>
<dbReference type="Proteomes" id="UP000236753">
    <property type="component" value="Unassembled WGS sequence"/>
</dbReference>
<accession>A0A1H5XB35</accession>
<evidence type="ECO:0000313" key="3">
    <source>
        <dbReference type="Proteomes" id="UP000236753"/>
    </source>
</evidence>
<gene>
    <name evidence="2" type="ORF">SAMN05216334_12534</name>
</gene>
<name>A0A1H5XB35_9PROT</name>
<dbReference type="EMBL" id="FNUX01000025">
    <property type="protein sequence ID" value="SEG08655.1"/>
    <property type="molecule type" value="Genomic_DNA"/>
</dbReference>
<protein>
    <recommendedName>
        <fullName evidence="1">DUF6603 domain-containing protein</fullName>
    </recommendedName>
</protein>
<dbReference type="AlphaFoldDB" id="A0A1H5XB35"/>
<dbReference type="InterPro" id="IPR046538">
    <property type="entry name" value="DUF6603"/>
</dbReference>
<evidence type="ECO:0000259" key="1">
    <source>
        <dbReference type="Pfam" id="PF20248"/>
    </source>
</evidence>
<reference evidence="2 3" key="1">
    <citation type="submission" date="2016-10" db="EMBL/GenBank/DDBJ databases">
        <authorList>
            <person name="de Groot N.N."/>
        </authorList>
    </citation>
    <scope>NUCLEOTIDE SEQUENCE [LARGE SCALE GENOMIC DNA]</scope>
    <source>
        <strain evidence="2 3">Nm13</strain>
    </source>
</reference>
<dbReference type="Pfam" id="PF20248">
    <property type="entry name" value="DUF6603"/>
    <property type="match status" value="1"/>
</dbReference>
<sequence length="1158" mass="125127">MTTFVGEVSTGLRCALEPLQNAFSNEVTLRDFFLDFGWDVNVSPAAMASIRAGFAIDAIFDAANAIADRIDEQPEDPALAKALLDAVVKVIDAVKGLSSAPPAGLPFPFDQPAFWNEVPSSLGDFLLLRFLQKQAAPLYGVLRLLGIADISSEASAGDGRVPYKKLAIHWDRLPRVIGDPAALLRDVYRWEGGAQPFDHEKLVSVLEDFFHAVRFPARVQSTGALARRYIDEANPALSQIKELAIPLFSTASDDWSNYAEVGLLILPIPPKDNPGQPPSGILLTPLSSGVIGSSGLSDSIFSLAIKGGFNLDGVFGVEIRPNGLEFFAETGRATIDSEIAISAHPEQPWILFGDANTSRFEIGGFTAGVGLRGKLDSPEVIISVGTGRGANPPKLAVVIQMSDGDGFLGNIVGKEPIRIDFGGVLVWESRSGKIYLEGSGGFEYAIPLHFNFGIGELNTLIIALRSARNGIGFEAGITAKALLGPLTAVVENLGFKSIFNFASADGKLGDLDVSVDFKPPNGVGLSLDAGVIKGGGYLYFDFEREEYAGVLELAIAEIVTVKAIGLITTKMPDGSKGFSLLIIITAEFGTGIQLGFGFTLIGLGGLLGLNRTMNLPPLMEGVRTGAINSIMFPDNPVANAPRIISDLRLIFPPYVGKFLIGPMAKLGWGTPTLISVSLGVIIEIPGNIAILGVLKVALPAEEAPLIVIQVNFAGAIEFDKQRLYFFATMFESRVLFLTIEGDMGLLVAWGDDANFVVSVGGFHPRFNPPPLPFPSPRRIAIDILNTPVYRIRAEGYFAVTSNTVQFGSHTELMIDVGVAQVDGHITFDALFQFSPFYFIIEISAGVSLKVFGMGLFSISLQFALEGPTPWRAHGTGSISFLFFDVSADFDVTWGDSQDTTLPPIPVMPLLKAELEKQQNWIAELPTGNNLLVSLRKLSETESSQVLHPLGTLRVSQRAAPLDIRIDKVGSQKPADANQFKLVPTGDLVKVSDADEQFAKAQFINMSDADKLSQRAFDPLHGGVKLASGAQTLGSAKLAKRKVRYEQIIIDSNFKRFPLRFKLFSFGFFMHFLQGSAISKSALSKNYRSQLDPFSEKLQVKDGGFTVALAENNHAYSTQAMNFSSEILAQQYIQEQVSLRPELHETLHVIPQHEMTVEA</sequence>
<evidence type="ECO:0000313" key="2">
    <source>
        <dbReference type="EMBL" id="SEG08655.1"/>
    </source>
</evidence>
<proteinExistence type="predicted"/>
<dbReference type="RefSeq" id="WP_103967260.1">
    <property type="nucleotide sequence ID" value="NZ_FNUX01000025.1"/>
</dbReference>